<organism evidence="2 3">
    <name type="scientific">Aureococcus anophagefferens</name>
    <name type="common">Harmful bloom alga</name>
    <dbReference type="NCBI Taxonomy" id="44056"/>
    <lineage>
        <taxon>Eukaryota</taxon>
        <taxon>Sar</taxon>
        <taxon>Stramenopiles</taxon>
        <taxon>Ochrophyta</taxon>
        <taxon>Pelagophyceae</taxon>
        <taxon>Pelagomonadales</taxon>
        <taxon>Pelagomonadaceae</taxon>
        <taxon>Aureococcus</taxon>
    </lineage>
</organism>
<feature type="signal peptide" evidence="1">
    <location>
        <begin position="1"/>
        <end position="17"/>
    </location>
</feature>
<keyword evidence="1" id="KW-0732">Signal</keyword>
<dbReference type="Proteomes" id="UP001363151">
    <property type="component" value="Unassembled WGS sequence"/>
</dbReference>
<sequence>MGCFGKTLLLLWAAARAHRITNGRVAADVSDAGFLTSITDEDGYGTALARVAVEADGFLVEVTAAGANATLTPATCAVAGVAASPASVVVRWACGGGAALEATPRRGRGARGLRRDA</sequence>
<keyword evidence="3" id="KW-1185">Reference proteome</keyword>
<accession>A0ABR1G5S5</accession>
<protein>
    <submittedName>
        <fullName evidence="2">Uncharacterized protein</fullName>
    </submittedName>
</protein>
<evidence type="ECO:0000313" key="3">
    <source>
        <dbReference type="Proteomes" id="UP001363151"/>
    </source>
</evidence>
<proteinExistence type="predicted"/>
<reference evidence="2 3" key="1">
    <citation type="submission" date="2024-03" db="EMBL/GenBank/DDBJ databases">
        <title>Aureococcus anophagefferens CCMP1851 and Kratosvirus quantuckense: Draft genome of a second virus-susceptible host strain in the model system.</title>
        <authorList>
            <person name="Chase E."/>
            <person name="Truchon A.R."/>
            <person name="Schepens W."/>
            <person name="Wilhelm S.W."/>
        </authorList>
    </citation>
    <scope>NUCLEOTIDE SEQUENCE [LARGE SCALE GENOMIC DNA]</scope>
    <source>
        <strain evidence="2 3">CCMP1851</strain>
    </source>
</reference>
<feature type="chain" id="PRO_5046071280" evidence="1">
    <location>
        <begin position="18"/>
        <end position="117"/>
    </location>
</feature>
<evidence type="ECO:0000313" key="2">
    <source>
        <dbReference type="EMBL" id="KAK7248661.1"/>
    </source>
</evidence>
<gene>
    <name evidence="2" type="ORF">SO694_0004002</name>
</gene>
<name>A0ABR1G5S5_AURAN</name>
<dbReference type="EMBL" id="JBBJCI010000087">
    <property type="protein sequence ID" value="KAK7248661.1"/>
    <property type="molecule type" value="Genomic_DNA"/>
</dbReference>
<evidence type="ECO:0000256" key="1">
    <source>
        <dbReference type="SAM" id="SignalP"/>
    </source>
</evidence>
<comment type="caution">
    <text evidence="2">The sequence shown here is derived from an EMBL/GenBank/DDBJ whole genome shotgun (WGS) entry which is preliminary data.</text>
</comment>